<evidence type="ECO:0000313" key="2">
    <source>
        <dbReference type="Proteomes" id="UP000031737"/>
    </source>
</evidence>
<dbReference type="VEuPathDB" id="TriTrypDB:TRSC58_00087"/>
<sequence>MPWKQTIKAAAVTESYFILATSDARVHCVNYRGLVSLTHTFHMSADVEAIAAGPALMLRRPQSGTTLKRLQFNEVMIFCVDVLGRVHIATMRQGPPRTKGRRATGQCGEYQSQYFGEMIGSWLPHKPGSWVEGEVVEALRQQDLGRLHPQTGSSIVINCKVGRSHSTKSEVGGGTPGMPTLDTVTGCAVSIVLLEQYSVLVTADDEGIVRLWDISSAVAHCLDEGVAGAPVLITLWRLIDREVIFFGTAKHPTLNLPMLFTATNDLQVTLWSADGYALGTLSTGREVDEASGGRRFGLLPYKLLSEDTTGALWANFLAYMEQAAAEDAQRASRLHTCRCPTVASNVLHWEEAAMGQPPSQVNFLLGRRMSHGSRSSTILPQLGPTAAVAFCRTSKESGCTLSTITRRDKEEIDDPEEPGSSIVKPSYKRLITRTVAPFSLRRTGGAFLPH</sequence>
<dbReference type="AlphaFoldDB" id="A0A061JCR4"/>
<keyword evidence="2" id="KW-1185">Reference proteome</keyword>
<reference evidence="1 2" key="1">
    <citation type="submission" date="2013-07" db="EMBL/GenBank/DDBJ databases">
        <authorList>
            <person name="Stoco P.H."/>
            <person name="Wagner G."/>
            <person name="Gerber A."/>
            <person name="Zaha A."/>
            <person name="Thompson C."/>
            <person name="Bartholomeu D.C."/>
            <person name="Luckemeyer D.D."/>
            <person name="Bahia D."/>
            <person name="Loreto E."/>
            <person name="Prestes E.B."/>
            <person name="Lima F.M."/>
            <person name="Rodrigues-Luiz G."/>
            <person name="Vallejo G.A."/>
            <person name="Filho J.F."/>
            <person name="Monteiro K.M."/>
            <person name="Tyler K.M."/>
            <person name="de Almeida L.G."/>
            <person name="Ortiz M.F."/>
            <person name="Siervo M.A."/>
            <person name="de Moraes M.H."/>
            <person name="Cunha O.L."/>
            <person name="Mendonca-Neto R."/>
            <person name="Silva R."/>
            <person name="Teixeira S.M."/>
            <person name="Murta S.M."/>
            <person name="Sincero T.C."/>
            <person name="Mendes T.A."/>
            <person name="Urmenyi T.P."/>
            <person name="Silva V.G."/>
            <person name="da Rocha W.D."/>
            <person name="Andersson B."/>
            <person name="Romanha A.J."/>
            <person name="Steindel M."/>
            <person name="de Vasconcelos A.T."/>
            <person name="Grisard E.C."/>
        </authorList>
    </citation>
    <scope>NUCLEOTIDE SEQUENCE [LARGE SCALE GENOMIC DNA]</scope>
    <source>
        <strain evidence="1 2">SC58</strain>
    </source>
</reference>
<proteinExistence type="predicted"/>
<gene>
    <name evidence="1" type="ORF">TRSC58_00087</name>
</gene>
<protein>
    <submittedName>
        <fullName evidence="1">Uncharacterized protein</fullName>
    </submittedName>
</protein>
<comment type="caution">
    <text evidence="1">The sequence shown here is derived from an EMBL/GenBank/DDBJ whole genome shotgun (WGS) entry which is preliminary data.</text>
</comment>
<dbReference type="EMBL" id="AUPL01000087">
    <property type="protein sequence ID" value="ESL12150.1"/>
    <property type="molecule type" value="Genomic_DNA"/>
</dbReference>
<dbReference type="OrthoDB" id="277724at2759"/>
<organism evidence="1 2">
    <name type="scientific">Trypanosoma rangeli SC58</name>
    <dbReference type="NCBI Taxonomy" id="429131"/>
    <lineage>
        <taxon>Eukaryota</taxon>
        <taxon>Discoba</taxon>
        <taxon>Euglenozoa</taxon>
        <taxon>Kinetoplastea</taxon>
        <taxon>Metakinetoplastina</taxon>
        <taxon>Trypanosomatida</taxon>
        <taxon>Trypanosomatidae</taxon>
        <taxon>Trypanosoma</taxon>
        <taxon>Herpetosoma</taxon>
    </lineage>
</organism>
<accession>A0A061JCR4</accession>
<name>A0A061JCR4_TRYRA</name>
<dbReference type="Proteomes" id="UP000031737">
    <property type="component" value="Unassembled WGS sequence"/>
</dbReference>
<evidence type="ECO:0000313" key="1">
    <source>
        <dbReference type="EMBL" id="ESL12150.1"/>
    </source>
</evidence>